<comment type="similarity">
    <text evidence="3">Belongs to the cytochrome P450 family.</text>
</comment>
<organism evidence="10 11">
    <name type="scientific">Thyridium curvatum</name>
    <dbReference type="NCBI Taxonomy" id="1093900"/>
    <lineage>
        <taxon>Eukaryota</taxon>
        <taxon>Fungi</taxon>
        <taxon>Dikarya</taxon>
        <taxon>Ascomycota</taxon>
        <taxon>Pezizomycotina</taxon>
        <taxon>Sordariomycetes</taxon>
        <taxon>Sordariomycetidae</taxon>
        <taxon>Thyridiales</taxon>
        <taxon>Thyridiaceae</taxon>
        <taxon>Thyridium</taxon>
    </lineage>
</organism>
<feature type="transmembrane region" description="Helical" evidence="9">
    <location>
        <begin position="52"/>
        <end position="72"/>
    </location>
</feature>
<keyword evidence="4" id="KW-0443">Lipid metabolism</keyword>
<dbReference type="GO" id="GO:0005506">
    <property type="term" value="F:iron ion binding"/>
    <property type="evidence" value="ECO:0007669"/>
    <property type="project" value="InterPro"/>
</dbReference>
<dbReference type="GeneID" id="41969743"/>
<dbReference type="PRINTS" id="PR00465">
    <property type="entry name" value="EP450IV"/>
</dbReference>
<evidence type="ECO:0000256" key="5">
    <source>
        <dbReference type="ARBA" id="ARBA00022723"/>
    </source>
</evidence>
<evidence type="ECO:0000256" key="7">
    <source>
        <dbReference type="ARBA" id="ARBA00023033"/>
    </source>
</evidence>
<keyword evidence="7" id="KW-0503">Monooxygenase</keyword>
<evidence type="ECO:0000256" key="9">
    <source>
        <dbReference type="SAM" id="Phobius"/>
    </source>
</evidence>
<dbReference type="SUPFAM" id="SSF48264">
    <property type="entry name" value="Cytochrome P450"/>
    <property type="match status" value="1"/>
</dbReference>
<sequence>MNATTEAAATQLGLVARASSHPYATALLVLIASALLLNAVSRKASKQVNLPAWVPIEIALTSVLVASGGLGLRLCSMLRRRTGALFGVTSKHSILLDIKGQDRFFAAPSSSLSGHMRDWTMTTRVFGMDATDELFDKANASSKGLYVAVERLFVNDAASTAAILRADVPGKIARLATFSPDAKLQKWELSAQRRIIDDKAVEVSLAKLLRDFGACIAIPLLYGQDFVDRYETILSDLWSFDNDAFPLLIIGVPKWAPIKGLREGVAARSRMHKELEGLYRRITQYQNGEPVDFDADMSDVSAVALERNKVYIEHGYSVHHRGQSDLGIFWAQNGNTQPLLFWFIGYVYSTPGLLDSIRKEVAPYVQLAAANPGDEPEITSYDPAGLSRDCPLLKSALFETFRLTSEPTSIRYLNRPLTLHAGGHTHDLKAGTWLSAPHAVAQYDPELYPDPTKFDPARFIEEDESGRRIARYGKLKPWGLGTGICKGRTFAEKEILAIGAAIVTLWDMEPADGAAWKMPGTIPGTGVKKPTEDMRVILRKRSWAA</sequence>
<dbReference type="CDD" id="cd11040">
    <property type="entry name" value="CYP7_CYP8-like"/>
    <property type="match status" value="1"/>
</dbReference>
<accession>A0A507ARK0</accession>
<dbReference type="STRING" id="1093900.A0A507ARK0"/>
<evidence type="ECO:0000256" key="4">
    <source>
        <dbReference type="ARBA" id="ARBA00022516"/>
    </source>
</evidence>
<keyword evidence="9" id="KW-0472">Membrane</keyword>
<dbReference type="GO" id="GO:0004497">
    <property type="term" value="F:monooxygenase activity"/>
    <property type="evidence" value="ECO:0007669"/>
    <property type="project" value="UniProtKB-KW"/>
</dbReference>
<keyword evidence="7" id="KW-0560">Oxidoreductase</keyword>
<protein>
    <recommendedName>
        <fullName evidence="12">Cytochrome P450</fullName>
    </recommendedName>
</protein>
<dbReference type="GO" id="GO:0016705">
    <property type="term" value="F:oxidoreductase activity, acting on paired donors, with incorporation or reduction of molecular oxygen"/>
    <property type="evidence" value="ECO:0007669"/>
    <property type="project" value="InterPro"/>
</dbReference>
<dbReference type="EMBL" id="SKBQ01000009">
    <property type="protein sequence ID" value="TPX06800.1"/>
    <property type="molecule type" value="Genomic_DNA"/>
</dbReference>
<dbReference type="RefSeq" id="XP_030988511.1">
    <property type="nucleotide sequence ID" value="XM_031136470.1"/>
</dbReference>
<evidence type="ECO:0000313" key="10">
    <source>
        <dbReference type="EMBL" id="TPX06800.1"/>
    </source>
</evidence>
<evidence type="ECO:0000313" key="11">
    <source>
        <dbReference type="Proteomes" id="UP000319257"/>
    </source>
</evidence>
<evidence type="ECO:0000256" key="6">
    <source>
        <dbReference type="ARBA" id="ARBA00023004"/>
    </source>
</evidence>
<dbReference type="InterPro" id="IPR001128">
    <property type="entry name" value="Cyt_P450"/>
</dbReference>
<dbReference type="InParanoid" id="A0A507ARK0"/>
<comment type="cofactor">
    <cofactor evidence="1 8">
        <name>heme</name>
        <dbReference type="ChEBI" id="CHEBI:30413"/>
    </cofactor>
</comment>
<feature type="binding site" description="axial binding residue" evidence="8">
    <location>
        <position position="485"/>
    </location>
    <ligand>
        <name>heme</name>
        <dbReference type="ChEBI" id="CHEBI:30413"/>
    </ligand>
    <ligandPart>
        <name>Fe</name>
        <dbReference type="ChEBI" id="CHEBI:18248"/>
    </ligandPart>
</feature>
<evidence type="ECO:0000256" key="1">
    <source>
        <dbReference type="ARBA" id="ARBA00001971"/>
    </source>
</evidence>
<feature type="transmembrane region" description="Helical" evidence="9">
    <location>
        <begin position="20"/>
        <end position="40"/>
    </location>
</feature>
<reference evidence="10 11" key="1">
    <citation type="submission" date="2019-06" db="EMBL/GenBank/DDBJ databases">
        <title>Draft genome sequence of the filamentous fungus Phialemoniopsis curvata isolated from diesel fuel.</title>
        <authorList>
            <person name="Varaljay V.A."/>
            <person name="Lyon W.J."/>
            <person name="Crouch A.L."/>
            <person name="Drake C.E."/>
            <person name="Hollomon J.M."/>
            <person name="Nadeau L.J."/>
            <person name="Nunn H.S."/>
            <person name="Stevenson B.S."/>
            <person name="Bojanowski C.L."/>
            <person name="Crookes-Goodson W.J."/>
        </authorList>
    </citation>
    <scope>NUCLEOTIDE SEQUENCE [LARGE SCALE GENOMIC DNA]</scope>
    <source>
        <strain evidence="10 11">D216</strain>
    </source>
</reference>
<keyword evidence="5 8" id="KW-0479">Metal-binding</keyword>
<dbReference type="Pfam" id="PF00067">
    <property type="entry name" value="p450"/>
    <property type="match status" value="1"/>
</dbReference>
<evidence type="ECO:0000256" key="2">
    <source>
        <dbReference type="ARBA" id="ARBA00004389"/>
    </source>
</evidence>
<keyword evidence="9" id="KW-0812">Transmembrane</keyword>
<dbReference type="PANTHER" id="PTHR24306">
    <property type="match status" value="1"/>
</dbReference>
<dbReference type="OrthoDB" id="3366823at2759"/>
<dbReference type="InterPro" id="IPR036396">
    <property type="entry name" value="Cyt_P450_sf"/>
</dbReference>
<keyword evidence="8" id="KW-0349">Heme</keyword>
<keyword evidence="4" id="KW-0444">Lipid biosynthesis</keyword>
<dbReference type="AlphaFoldDB" id="A0A507ARK0"/>
<dbReference type="InterPro" id="IPR002403">
    <property type="entry name" value="Cyt_P450_E_grp-IV"/>
</dbReference>
<dbReference type="GO" id="GO:0020037">
    <property type="term" value="F:heme binding"/>
    <property type="evidence" value="ECO:0007669"/>
    <property type="project" value="InterPro"/>
</dbReference>
<evidence type="ECO:0000256" key="8">
    <source>
        <dbReference type="PIRSR" id="PIRSR602403-1"/>
    </source>
</evidence>
<keyword evidence="11" id="KW-1185">Reference proteome</keyword>
<dbReference type="PANTHER" id="PTHR24306:SF8">
    <property type="entry name" value="P450, PUTATIVE (EUROFUNG)-RELATED"/>
    <property type="match status" value="1"/>
</dbReference>
<dbReference type="Gene3D" id="1.10.630.10">
    <property type="entry name" value="Cytochrome P450"/>
    <property type="match status" value="1"/>
</dbReference>
<comment type="caution">
    <text evidence="10">The sequence shown here is derived from an EMBL/GenBank/DDBJ whole genome shotgun (WGS) entry which is preliminary data.</text>
</comment>
<dbReference type="Proteomes" id="UP000319257">
    <property type="component" value="Unassembled WGS sequence"/>
</dbReference>
<keyword evidence="6 8" id="KW-0408">Iron</keyword>
<proteinExistence type="inferred from homology"/>
<gene>
    <name evidence="10" type="ORF">E0L32_002296</name>
</gene>
<comment type="subcellular location">
    <subcellularLocation>
        <location evidence="2">Endoplasmic reticulum membrane</location>
        <topology evidence="2">Single-pass membrane protein</topology>
    </subcellularLocation>
</comment>
<evidence type="ECO:0008006" key="12">
    <source>
        <dbReference type="Google" id="ProtNLM"/>
    </source>
</evidence>
<evidence type="ECO:0000256" key="3">
    <source>
        <dbReference type="ARBA" id="ARBA00010617"/>
    </source>
</evidence>
<name>A0A507ARK0_9PEZI</name>
<dbReference type="GO" id="GO:0005789">
    <property type="term" value="C:endoplasmic reticulum membrane"/>
    <property type="evidence" value="ECO:0007669"/>
    <property type="project" value="UniProtKB-SubCell"/>
</dbReference>
<keyword evidence="9" id="KW-1133">Transmembrane helix</keyword>